<dbReference type="Proteomes" id="UP000603200">
    <property type="component" value="Unassembled WGS sequence"/>
</dbReference>
<evidence type="ECO:0000313" key="2">
    <source>
        <dbReference type="Proteomes" id="UP000603200"/>
    </source>
</evidence>
<name>A0ABQ3ZWX6_9ACTN</name>
<comment type="caution">
    <text evidence="1">The sequence shown here is derived from an EMBL/GenBank/DDBJ whole genome shotgun (WGS) entry which is preliminary data.</text>
</comment>
<sequence length="70" mass="7736">MLMPTAYIVAVRAVAREFEDARLDGPVRAQAEVPRLPRTRQLVSRVLFATARFVAVDEPRPVLASCAARS</sequence>
<protein>
    <submittedName>
        <fullName evidence="1">Uncharacterized protein</fullName>
    </submittedName>
</protein>
<accession>A0ABQ3ZWX6</accession>
<dbReference type="EMBL" id="BOMN01000087">
    <property type="protein sequence ID" value="GIE23091.1"/>
    <property type="molecule type" value="Genomic_DNA"/>
</dbReference>
<proteinExistence type="predicted"/>
<organism evidence="1 2">
    <name type="scientific">Winogradskya humida</name>
    <dbReference type="NCBI Taxonomy" id="113566"/>
    <lineage>
        <taxon>Bacteria</taxon>
        <taxon>Bacillati</taxon>
        <taxon>Actinomycetota</taxon>
        <taxon>Actinomycetes</taxon>
        <taxon>Micromonosporales</taxon>
        <taxon>Micromonosporaceae</taxon>
        <taxon>Winogradskya</taxon>
    </lineage>
</organism>
<keyword evidence="2" id="KW-1185">Reference proteome</keyword>
<reference evidence="1 2" key="1">
    <citation type="submission" date="2021-01" db="EMBL/GenBank/DDBJ databases">
        <title>Whole genome shotgun sequence of Actinoplanes humidus NBRC 14915.</title>
        <authorList>
            <person name="Komaki H."/>
            <person name="Tamura T."/>
        </authorList>
    </citation>
    <scope>NUCLEOTIDE SEQUENCE [LARGE SCALE GENOMIC DNA]</scope>
    <source>
        <strain evidence="1 2">NBRC 14915</strain>
    </source>
</reference>
<dbReference type="RefSeq" id="WP_203840146.1">
    <property type="nucleotide sequence ID" value="NZ_BAAATV010000014.1"/>
</dbReference>
<evidence type="ECO:0000313" key="1">
    <source>
        <dbReference type="EMBL" id="GIE23091.1"/>
    </source>
</evidence>
<gene>
    <name evidence="1" type="ORF">Ahu01nite_061930</name>
</gene>